<evidence type="ECO:0000256" key="5">
    <source>
        <dbReference type="ARBA" id="ARBA00023180"/>
    </source>
</evidence>
<dbReference type="InterPro" id="IPR033124">
    <property type="entry name" value="Ser_caboxypep_his_AS"/>
</dbReference>
<dbReference type="STRING" id="1447875.A0A2B7WGH4"/>
<feature type="transmembrane region" description="Helical" evidence="7">
    <location>
        <begin position="559"/>
        <end position="576"/>
    </location>
</feature>
<dbReference type="Gene3D" id="3.40.50.1820">
    <property type="entry name" value="alpha/beta hydrolase"/>
    <property type="match status" value="1"/>
</dbReference>
<gene>
    <name evidence="9" type="ORF">AJ79_09946</name>
</gene>
<evidence type="ECO:0000256" key="8">
    <source>
        <dbReference type="SAM" id="SignalP"/>
    </source>
</evidence>
<dbReference type="AlphaFoldDB" id="A0A2B7WGH4"/>
<keyword evidence="7" id="KW-0812">Transmembrane</keyword>
<dbReference type="EMBL" id="PDNB01000324">
    <property type="protein sequence ID" value="PGG95621.1"/>
    <property type="molecule type" value="Genomic_DNA"/>
</dbReference>
<dbReference type="GO" id="GO:0000324">
    <property type="term" value="C:fungal-type vacuole"/>
    <property type="evidence" value="ECO:0007669"/>
    <property type="project" value="TreeGrafter"/>
</dbReference>
<keyword evidence="5" id="KW-0325">Glycoprotein</keyword>
<comment type="similarity">
    <text evidence="1">Belongs to the peptidase S10 family.</text>
</comment>
<sequence length="577" mass="63692">MRNHGILSTLKGLVLFLSLANAEPTAKILSRGIPADPEGVKTITAPSGVKLRYKEPGLCETTPGVNSYSGYVDVNEDIHMFFWFFAARHDPANAPITVWLNGGPGSDSTNGLFQELGPCNVTESLETQLNPYSWNEVSNMLFISQPLGVGFSYAQTAFGSINPINGGFDPEPIGEAEGRFGMATEDDTTDTTVEAAPFIWKALQGFYSALPQLDSEIKSRRFNLWTESYGGYVYGPTFFKYFIDQTELIKNGSAEGIELEFSTIGIFNGIINAAIQYPSYPEFAASNTYGIRPLNQSIIDYMKFSNSRKGGCQDELESCRNRSRVDVIDFTVCSDALAVCRSTVEEPWYDYSGRGKYDIREISEDSRPASHIVPYLNRSHIQNALGVNLNYTTSSNPHIFASFIQTGDPVWPVYLDYLSELLDLPVRVALIYGDADYVCNWFGGEAVSLQVPYSHAEDFRKAGYAPLMVDGKEYGATREFGNFSFTRVYDAGHMVPYYQPLASLNLFNRSITGMDMATGQVRVDASYSTNGSQKSTHLQYSPELEGKTTTGGAGSMRNVMMAIVYVWTLAVAVVSIL</sequence>
<dbReference type="OrthoDB" id="443318at2759"/>
<dbReference type="GO" id="GO:0006508">
    <property type="term" value="P:proteolysis"/>
    <property type="evidence" value="ECO:0007669"/>
    <property type="project" value="UniProtKB-KW"/>
</dbReference>
<dbReference type="PROSITE" id="PS00560">
    <property type="entry name" value="CARBOXYPEPT_SER_HIS"/>
    <property type="match status" value="1"/>
</dbReference>
<feature type="signal peptide" evidence="8">
    <location>
        <begin position="1"/>
        <end position="22"/>
    </location>
</feature>
<dbReference type="PANTHER" id="PTHR11802:SF131">
    <property type="entry name" value="CARBOXYPEPTIDASE"/>
    <property type="match status" value="1"/>
</dbReference>
<reference evidence="9 10" key="1">
    <citation type="submission" date="2017-10" db="EMBL/GenBank/DDBJ databases">
        <title>Comparative genomics in systemic dimorphic fungi from Ajellomycetaceae.</title>
        <authorList>
            <person name="Munoz J.F."/>
            <person name="Mcewen J.G."/>
            <person name="Clay O.K."/>
            <person name="Cuomo C.A."/>
        </authorList>
    </citation>
    <scope>NUCLEOTIDE SEQUENCE [LARGE SCALE GENOMIC DNA]</scope>
    <source>
        <strain evidence="9 10">UAMH5409</strain>
    </source>
</reference>
<accession>A0A2B7WGH4</accession>
<organism evidence="9 10">
    <name type="scientific">Helicocarpus griseus UAMH5409</name>
    <dbReference type="NCBI Taxonomy" id="1447875"/>
    <lineage>
        <taxon>Eukaryota</taxon>
        <taxon>Fungi</taxon>
        <taxon>Dikarya</taxon>
        <taxon>Ascomycota</taxon>
        <taxon>Pezizomycotina</taxon>
        <taxon>Eurotiomycetes</taxon>
        <taxon>Eurotiomycetidae</taxon>
        <taxon>Onygenales</taxon>
        <taxon>Ajellomycetaceae</taxon>
        <taxon>Helicocarpus</taxon>
    </lineage>
</organism>
<keyword evidence="2" id="KW-0121">Carboxypeptidase</keyword>
<evidence type="ECO:0000256" key="1">
    <source>
        <dbReference type="ARBA" id="ARBA00009431"/>
    </source>
</evidence>
<name>A0A2B7WGH4_9EURO</name>
<evidence type="ECO:0000256" key="6">
    <source>
        <dbReference type="SAM" id="MobiDB-lite"/>
    </source>
</evidence>
<dbReference type="PANTHER" id="PTHR11802">
    <property type="entry name" value="SERINE PROTEASE FAMILY S10 SERINE CARBOXYPEPTIDASE"/>
    <property type="match status" value="1"/>
</dbReference>
<evidence type="ECO:0000313" key="9">
    <source>
        <dbReference type="EMBL" id="PGG95621.1"/>
    </source>
</evidence>
<feature type="chain" id="PRO_5012383172" description="Carboxypeptidase" evidence="8">
    <location>
        <begin position="23"/>
        <end position="577"/>
    </location>
</feature>
<keyword evidence="3" id="KW-0645">Protease</keyword>
<keyword evidence="10" id="KW-1185">Reference proteome</keyword>
<evidence type="ECO:0000256" key="3">
    <source>
        <dbReference type="ARBA" id="ARBA00022670"/>
    </source>
</evidence>
<keyword evidence="8" id="KW-0732">Signal</keyword>
<keyword evidence="7" id="KW-0472">Membrane</keyword>
<proteinExistence type="inferred from homology"/>
<evidence type="ECO:0000313" key="10">
    <source>
        <dbReference type="Proteomes" id="UP000223968"/>
    </source>
</evidence>
<comment type="caution">
    <text evidence="9">The sequence shown here is derived from an EMBL/GenBank/DDBJ whole genome shotgun (WGS) entry which is preliminary data.</text>
</comment>
<dbReference type="GO" id="GO:0004185">
    <property type="term" value="F:serine-type carboxypeptidase activity"/>
    <property type="evidence" value="ECO:0007669"/>
    <property type="project" value="InterPro"/>
</dbReference>
<dbReference type="InterPro" id="IPR029058">
    <property type="entry name" value="AB_hydrolase_fold"/>
</dbReference>
<evidence type="ECO:0000256" key="7">
    <source>
        <dbReference type="SAM" id="Phobius"/>
    </source>
</evidence>
<evidence type="ECO:0008006" key="11">
    <source>
        <dbReference type="Google" id="ProtNLM"/>
    </source>
</evidence>
<feature type="region of interest" description="Disordered" evidence="6">
    <location>
        <begin position="528"/>
        <end position="550"/>
    </location>
</feature>
<protein>
    <recommendedName>
        <fullName evidence="11">Carboxypeptidase</fullName>
    </recommendedName>
</protein>
<dbReference type="Pfam" id="PF00450">
    <property type="entry name" value="Peptidase_S10"/>
    <property type="match status" value="1"/>
</dbReference>
<dbReference type="SUPFAM" id="SSF53474">
    <property type="entry name" value="alpha/beta-Hydrolases"/>
    <property type="match status" value="1"/>
</dbReference>
<dbReference type="Proteomes" id="UP000223968">
    <property type="component" value="Unassembled WGS sequence"/>
</dbReference>
<evidence type="ECO:0000256" key="4">
    <source>
        <dbReference type="ARBA" id="ARBA00022801"/>
    </source>
</evidence>
<keyword evidence="4" id="KW-0378">Hydrolase</keyword>
<dbReference type="InterPro" id="IPR001563">
    <property type="entry name" value="Peptidase_S10"/>
</dbReference>
<evidence type="ECO:0000256" key="2">
    <source>
        <dbReference type="ARBA" id="ARBA00022645"/>
    </source>
</evidence>
<keyword evidence="7" id="KW-1133">Transmembrane helix</keyword>
<dbReference type="PRINTS" id="PR00724">
    <property type="entry name" value="CRBOXYPTASEC"/>
</dbReference>
<feature type="compositionally biased region" description="Polar residues" evidence="6">
    <location>
        <begin position="528"/>
        <end position="539"/>
    </location>
</feature>